<dbReference type="Pfam" id="PF13579">
    <property type="entry name" value="Glyco_trans_4_4"/>
    <property type="match status" value="1"/>
</dbReference>
<reference evidence="3 4" key="1">
    <citation type="submission" date="2017-06" db="EMBL/GenBank/DDBJ databases">
        <title>Genome sequencing of cyanobaciteial culture collection at National Institute for Environmental Studies (NIES).</title>
        <authorList>
            <person name="Hirose Y."/>
            <person name="Shimura Y."/>
            <person name="Fujisawa T."/>
            <person name="Nakamura Y."/>
            <person name="Kawachi M."/>
        </authorList>
    </citation>
    <scope>NUCLEOTIDE SEQUENCE [LARGE SCALE GENOMIC DNA]</scope>
    <source>
        <strain evidence="3 4">NIES-2135</strain>
    </source>
</reference>
<protein>
    <submittedName>
        <fullName evidence="3">Group 1 glycosyl transferase</fullName>
    </submittedName>
</protein>
<feature type="domain" description="Glycosyl transferase family 1" evidence="1">
    <location>
        <begin position="260"/>
        <end position="415"/>
    </location>
</feature>
<keyword evidence="4" id="KW-1185">Reference proteome</keyword>
<evidence type="ECO:0000259" key="1">
    <source>
        <dbReference type="Pfam" id="PF00534"/>
    </source>
</evidence>
<dbReference type="AlphaFoldDB" id="A0A1Z4JQK2"/>
<keyword evidence="3" id="KW-0808">Transferase</keyword>
<dbReference type="PANTHER" id="PTHR45947:SF15">
    <property type="entry name" value="TEICHURONIC ACID BIOSYNTHESIS GLYCOSYLTRANSFERASE TUAC-RELATED"/>
    <property type="match status" value="1"/>
</dbReference>
<sequence>MNIIHAVSGFPPDAYGGTEVYVAKLTDCLHSRGVDSIVAAPREGNESHFYHHNTTEVHRYPVPTNPPLDQWQELVPHDHFEAFATWLKQQSAPIFHQHSYRFDCGSHHLRLAKQLGMKTVMTLHIPEPICLRQTMMRNGTEPCDGRIDEAQCGVCLGMSDKVPATIAKTLGHLPPHLAQQMKKSLHQFPSPRVRQLGTTFATPTLVAQNRRRVLEMADLCDRIVAVCHWMYDVLLRNGIPAEKIVLCPQGSPIPHQHFAPKSLSQPLKLGFLGRWHETKGIHILVEAMQKLPRDIPVTLTLHGSLHGKFHSGSKILDRVKEIAEQDDRIQIKPLLQREEVIPAIANFDLLAVPSQWFETGPLVVREAHAVGTPVIGSDLGGIAELIKHGVDGWLVKANDVNAWRDAISELATHPEIVAKLCQGIAPVRTFEEVADEMQTMYQSLVSQEALV</sequence>
<name>A0A1Z4JQK2_LEPBY</name>
<dbReference type="GO" id="GO:0016757">
    <property type="term" value="F:glycosyltransferase activity"/>
    <property type="evidence" value="ECO:0007669"/>
    <property type="project" value="InterPro"/>
</dbReference>
<gene>
    <name evidence="3" type="ORF">NIES2135_58640</name>
</gene>
<evidence type="ECO:0000313" key="4">
    <source>
        <dbReference type="Proteomes" id="UP000217895"/>
    </source>
</evidence>
<dbReference type="PANTHER" id="PTHR45947">
    <property type="entry name" value="SULFOQUINOVOSYL TRANSFERASE SQD2"/>
    <property type="match status" value="1"/>
</dbReference>
<dbReference type="Gene3D" id="3.40.50.2000">
    <property type="entry name" value="Glycogen Phosphorylase B"/>
    <property type="match status" value="3"/>
</dbReference>
<dbReference type="EMBL" id="AP018203">
    <property type="protein sequence ID" value="BAY58989.1"/>
    <property type="molecule type" value="Genomic_DNA"/>
</dbReference>
<dbReference type="InterPro" id="IPR028098">
    <property type="entry name" value="Glyco_trans_4-like_N"/>
</dbReference>
<dbReference type="Pfam" id="PF00534">
    <property type="entry name" value="Glycos_transf_1"/>
    <property type="match status" value="1"/>
</dbReference>
<dbReference type="InterPro" id="IPR001296">
    <property type="entry name" value="Glyco_trans_1"/>
</dbReference>
<evidence type="ECO:0000313" key="3">
    <source>
        <dbReference type="EMBL" id="BAY58989.1"/>
    </source>
</evidence>
<dbReference type="Proteomes" id="UP000217895">
    <property type="component" value="Chromosome"/>
</dbReference>
<dbReference type="InterPro" id="IPR050194">
    <property type="entry name" value="Glycosyltransferase_grp1"/>
</dbReference>
<accession>A0A1Z4JQK2</accession>
<dbReference type="SUPFAM" id="SSF53756">
    <property type="entry name" value="UDP-Glycosyltransferase/glycogen phosphorylase"/>
    <property type="match status" value="1"/>
</dbReference>
<feature type="domain" description="Glycosyltransferase subfamily 4-like N-terminal" evidence="2">
    <location>
        <begin position="16"/>
        <end position="249"/>
    </location>
</feature>
<evidence type="ECO:0000259" key="2">
    <source>
        <dbReference type="Pfam" id="PF13579"/>
    </source>
</evidence>
<proteinExistence type="predicted"/>
<organism evidence="3 4">
    <name type="scientific">Leptolyngbya boryana NIES-2135</name>
    <dbReference type="NCBI Taxonomy" id="1973484"/>
    <lineage>
        <taxon>Bacteria</taxon>
        <taxon>Bacillati</taxon>
        <taxon>Cyanobacteriota</taxon>
        <taxon>Cyanophyceae</taxon>
        <taxon>Leptolyngbyales</taxon>
        <taxon>Leptolyngbyaceae</taxon>
        <taxon>Leptolyngbya group</taxon>
        <taxon>Leptolyngbya</taxon>
    </lineage>
</organism>